<feature type="transmembrane region" description="Helical" evidence="9">
    <location>
        <begin position="216"/>
        <end position="235"/>
    </location>
</feature>
<keyword evidence="7 9" id="KW-0472">Membrane</keyword>
<name>A0A518BTF3_9BACT</name>
<dbReference type="AlphaFoldDB" id="A0A518BTF3"/>
<dbReference type="Proteomes" id="UP000320386">
    <property type="component" value="Chromosome"/>
</dbReference>
<evidence type="ECO:0000313" key="11">
    <source>
        <dbReference type="Proteomes" id="UP000320386"/>
    </source>
</evidence>
<feature type="transmembrane region" description="Helical" evidence="9">
    <location>
        <begin position="338"/>
        <end position="363"/>
    </location>
</feature>
<feature type="region of interest" description="Disordered" evidence="8">
    <location>
        <begin position="309"/>
        <end position="331"/>
    </location>
</feature>
<dbReference type="InterPro" id="IPR026392">
    <property type="entry name" value="Exo/Archaeosortase_dom"/>
</dbReference>
<dbReference type="InterPro" id="IPR019127">
    <property type="entry name" value="Exosortase"/>
</dbReference>
<proteinExistence type="predicted"/>
<keyword evidence="11" id="KW-1185">Reference proteome</keyword>
<protein>
    <submittedName>
        <fullName evidence="10">Transmembrane exosortase (Exosortase_EpsH)</fullName>
    </submittedName>
</protein>
<reference evidence="10 11" key="1">
    <citation type="submission" date="2019-02" db="EMBL/GenBank/DDBJ databases">
        <title>Deep-cultivation of Planctomycetes and their phenomic and genomic characterization uncovers novel biology.</title>
        <authorList>
            <person name="Wiegand S."/>
            <person name="Jogler M."/>
            <person name="Boedeker C."/>
            <person name="Pinto D."/>
            <person name="Vollmers J."/>
            <person name="Rivas-Marin E."/>
            <person name="Kohn T."/>
            <person name="Peeters S.H."/>
            <person name="Heuer A."/>
            <person name="Rast P."/>
            <person name="Oberbeckmann S."/>
            <person name="Bunk B."/>
            <person name="Jeske O."/>
            <person name="Meyerdierks A."/>
            <person name="Storesund J.E."/>
            <person name="Kallscheuer N."/>
            <person name="Luecker S."/>
            <person name="Lage O.M."/>
            <person name="Pohl T."/>
            <person name="Merkel B.J."/>
            <person name="Hornburger P."/>
            <person name="Mueller R.-W."/>
            <person name="Bruemmer F."/>
            <person name="Labrenz M."/>
            <person name="Spormann A.M."/>
            <person name="Op den Camp H."/>
            <person name="Overmann J."/>
            <person name="Amann R."/>
            <person name="Jetten M.S.M."/>
            <person name="Mascher T."/>
            <person name="Medema M.H."/>
            <person name="Devos D.P."/>
            <person name="Kaster A.-K."/>
            <person name="Ovreas L."/>
            <person name="Rohde M."/>
            <person name="Galperin M.Y."/>
            <person name="Jogler C."/>
        </authorList>
    </citation>
    <scope>NUCLEOTIDE SEQUENCE [LARGE SCALE GENOMIC DNA]</scope>
    <source>
        <strain evidence="10 11">Pan265</strain>
    </source>
</reference>
<feature type="transmembrane region" description="Helical" evidence="9">
    <location>
        <begin position="279"/>
        <end position="300"/>
    </location>
</feature>
<dbReference type="Pfam" id="PF09721">
    <property type="entry name" value="Exosortase_EpsH"/>
    <property type="match status" value="1"/>
</dbReference>
<dbReference type="GO" id="GO:0008233">
    <property type="term" value="F:peptidase activity"/>
    <property type="evidence" value="ECO:0007669"/>
    <property type="project" value="UniProtKB-KW"/>
</dbReference>
<organism evidence="10 11">
    <name type="scientific">Mucisphaera calidilacus</name>
    <dbReference type="NCBI Taxonomy" id="2527982"/>
    <lineage>
        <taxon>Bacteria</taxon>
        <taxon>Pseudomonadati</taxon>
        <taxon>Planctomycetota</taxon>
        <taxon>Phycisphaerae</taxon>
        <taxon>Phycisphaerales</taxon>
        <taxon>Phycisphaeraceae</taxon>
        <taxon>Mucisphaera</taxon>
    </lineage>
</organism>
<feature type="transmembrane region" description="Helical" evidence="9">
    <location>
        <begin position="375"/>
        <end position="400"/>
    </location>
</feature>
<dbReference type="NCBIfam" id="TIGR04178">
    <property type="entry name" value="exo_archaeo"/>
    <property type="match status" value="1"/>
</dbReference>
<keyword evidence="3" id="KW-0645">Protease</keyword>
<dbReference type="RefSeq" id="WP_145444290.1">
    <property type="nucleotide sequence ID" value="NZ_CP036280.1"/>
</dbReference>
<feature type="transmembrane region" description="Helical" evidence="9">
    <location>
        <begin position="412"/>
        <end position="431"/>
    </location>
</feature>
<evidence type="ECO:0000313" key="10">
    <source>
        <dbReference type="EMBL" id="QDU70256.1"/>
    </source>
</evidence>
<accession>A0A518BTF3</accession>
<evidence type="ECO:0000256" key="5">
    <source>
        <dbReference type="ARBA" id="ARBA00022801"/>
    </source>
</evidence>
<evidence type="ECO:0000256" key="2">
    <source>
        <dbReference type="ARBA" id="ARBA00022475"/>
    </source>
</evidence>
<feature type="transmembrane region" description="Helical" evidence="9">
    <location>
        <begin position="115"/>
        <end position="136"/>
    </location>
</feature>
<sequence length="693" mass="76525">MTTASLNNPVSPKQPGSLFTPSAWGLMAVLIALFGLLHYVFLRRTWLFATTDSDWSHALIVPLISLYYIRIHQDHIRQTIPRVAPIGLLFMLAGFVGYGLGIYPIRNDMAQGYSMILALFGITWFVMGTHAMRWLWFPVAYLVFAVKVSDKIWEQIANLLQAIAANAATIVLECWAVFDGNLESVNDRGITIDLTFYKAGELITESINVAEACSGLRMLMAFIALGVAFAFIQKLQWWQRIALISLTIPIAILVNVARVSTIGVLYVYNREMATGDFHIFVGMLMLIPAAGIFMLVTWILDNIVISDEDEDETPPARKTDAQADETPEPPAWVSPTRVLSALVTGAGVTLLAGLAYLGFLSALRPDVVGESFPAWAGWTTLVVCTLALLIAIVAVVPALFRNLPEGPTGRPARQMALIVIIGALATATAGLKQAVAMTEVVLLKEAVPLRESVVKIPFTMGPWRLIDDQRLPKDIVSELGTEQYVSRLYVNTQMHDATGVDFKNTTQRNRYLADAPVGSMVRLHVAYYTGTADTVPHVPERCFIAGGLVARGGGYPLVTLDRSRLTRDIENSDYLATLPDGQTARIPDAEFTMRQFTYGTEDRPDQDMHVLYVFAANGEFAETAERVRLLAFNPTDRYSYYCKIELQPIGVADPNRAVETVTRALDDMLPHVMAALPDWIEVTEGTWPPAEPR</sequence>
<evidence type="ECO:0000256" key="4">
    <source>
        <dbReference type="ARBA" id="ARBA00022692"/>
    </source>
</evidence>
<comment type="subcellular location">
    <subcellularLocation>
        <location evidence="1">Cell membrane</location>
        <topology evidence="1">Multi-pass membrane protein</topology>
    </subcellularLocation>
</comment>
<feature type="transmembrane region" description="Helical" evidence="9">
    <location>
        <begin position="83"/>
        <end position="103"/>
    </location>
</feature>
<keyword evidence="5" id="KW-0378">Hydrolase</keyword>
<dbReference type="OrthoDB" id="9797363at2"/>
<dbReference type="GO" id="GO:0005886">
    <property type="term" value="C:plasma membrane"/>
    <property type="evidence" value="ECO:0007669"/>
    <property type="project" value="UniProtKB-SubCell"/>
</dbReference>
<evidence type="ECO:0000256" key="3">
    <source>
        <dbReference type="ARBA" id="ARBA00022670"/>
    </source>
</evidence>
<feature type="transmembrane region" description="Helical" evidence="9">
    <location>
        <begin position="241"/>
        <end position="267"/>
    </location>
</feature>
<evidence type="ECO:0000256" key="7">
    <source>
        <dbReference type="ARBA" id="ARBA00023136"/>
    </source>
</evidence>
<dbReference type="GO" id="GO:0006508">
    <property type="term" value="P:proteolysis"/>
    <property type="evidence" value="ECO:0007669"/>
    <property type="project" value="UniProtKB-KW"/>
</dbReference>
<keyword evidence="4 9" id="KW-0812">Transmembrane</keyword>
<feature type="transmembrane region" description="Helical" evidence="9">
    <location>
        <begin position="23"/>
        <end position="42"/>
    </location>
</feature>
<keyword evidence="6 9" id="KW-1133">Transmembrane helix</keyword>
<evidence type="ECO:0000256" key="8">
    <source>
        <dbReference type="SAM" id="MobiDB-lite"/>
    </source>
</evidence>
<evidence type="ECO:0000256" key="1">
    <source>
        <dbReference type="ARBA" id="ARBA00004651"/>
    </source>
</evidence>
<dbReference type="KEGG" id="mcad:Pan265_00790"/>
<dbReference type="EMBL" id="CP036280">
    <property type="protein sequence ID" value="QDU70256.1"/>
    <property type="molecule type" value="Genomic_DNA"/>
</dbReference>
<keyword evidence="2" id="KW-1003">Cell membrane</keyword>
<evidence type="ECO:0000256" key="9">
    <source>
        <dbReference type="SAM" id="Phobius"/>
    </source>
</evidence>
<evidence type="ECO:0000256" key="6">
    <source>
        <dbReference type="ARBA" id="ARBA00022989"/>
    </source>
</evidence>
<gene>
    <name evidence="10" type="ORF">Pan265_00790</name>
</gene>